<keyword evidence="2" id="KW-0472">Membrane</keyword>
<keyword evidence="4" id="KW-0645">Protease</keyword>
<dbReference type="PANTHER" id="PTHR36435:SF1">
    <property type="entry name" value="CAAX AMINO TERMINAL PROTEASE FAMILY PROTEIN"/>
    <property type="match status" value="1"/>
</dbReference>
<feature type="transmembrane region" description="Helical" evidence="2">
    <location>
        <begin position="322"/>
        <end position="339"/>
    </location>
</feature>
<keyword evidence="5" id="KW-1185">Reference proteome</keyword>
<feature type="transmembrane region" description="Helical" evidence="2">
    <location>
        <begin position="222"/>
        <end position="246"/>
    </location>
</feature>
<feature type="transmembrane region" description="Helical" evidence="2">
    <location>
        <begin position="296"/>
        <end position="316"/>
    </location>
</feature>
<evidence type="ECO:0000259" key="3">
    <source>
        <dbReference type="Pfam" id="PF02517"/>
    </source>
</evidence>
<feature type="transmembrane region" description="Helical" evidence="2">
    <location>
        <begin position="137"/>
        <end position="161"/>
    </location>
</feature>
<dbReference type="Pfam" id="PF02517">
    <property type="entry name" value="Rce1-like"/>
    <property type="match status" value="1"/>
</dbReference>
<organism evidence="4 5">
    <name type="scientific">Clavibacter sepedonicus</name>
    <name type="common">Clavibacter michiganensis subsp. sepedonicus</name>
    <dbReference type="NCBI Taxonomy" id="31964"/>
    <lineage>
        <taxon>Bacteria</taxon>
        <taxon>Bacillati</taxon>
        <taxon>Actinomycetota</taxon>
        <taxon>Actinomycetes</taxon>
        <taxon>Micrococcales</taxon>
        <taxon>Microbacteriaceae</taxon>
        <taxon>Clavibacter</taxon>
    </lineage>
</organism>
<dbReference type="InterPro" id="IPR003675">
    <property type="entry name" value="Rce1/LyrA-like_dom"/>
</dbReference>
<keyword evidence="2" id="KW-1133">Transmembrane helix</keyword>
<dbReference type="STRING" id="31964.CMS1441"/>
<feature type="domain" description="CAAX prenyl protease 2/Lysostaphin resistance protein A-like" evidence="3">
    <location>
        <begin position="261"/>
        <end position="354"/>
    </location>
</feature>
<keyword evidence="2" id="KW-0812">Transmembrane</keyword>
<dbReference type="GO" id="GO:0080120">
    <property type="term" value="P:CAAX-box protein maturation"/>
    <property type="evidence" value="ECO:0007669"/>
    <property type="project" value="UniProtKB-ARBA"/>
</dbReference>
<dbReference type="PANTHER" id="PTHR36435">
    <property type="entry name" value="SLR1288 PROTEIN"/>
    <property type="match status" value="1"/>
</dbReference>
<feature type="region of interest" description="Disordered" evidence="1">
    <location>
        <begin position="68"/>
        <end position="126"/>
    </location>
</feature>
<reference evidence="4 5" key="1">
    <citation type="journal article" date="2008" name="J. Bacteriol.">
        <title>Genome of the actinomycete plant pathogen Clavibacter michiganensis subsp. sepedonicus suggests recent niche adaptation.</title>
        <authorList>
            <person name="Bentley S.D."/>
            <person name="Corton C."/>
            <person name="Brown S.E."/>
            <person name="Barron A."/>
            <person name="Clark L."/>
            <person name="Doggett J."/>
            <person name="Harris B."/>
            <person name="Ormond D."/>
            <person name="Quail M.A."/>
            <person name="May G."/>
            <person name="Francis D."/>
            <person name="Knudson D."/>
            <person name="Parkhill J."/>
            <person name="Ishimaru C.A."/>
        </authorList>
    </citation>
    <scope>NUCLEOTIDE SEQUENCE [LARGE SCALE GENOMIC DNA]</scope>
    <source>
        <strain evidence="5">ATCC 33113 / DSM 20744 / JCM 9667 / LMG 2889 / ICMP 2535 / C-1</strain>
    </source>
</reference>
<feature type="transmembrane region" description="Helical" evidence="2">
    <location>
        <begin position="6"/>
        <end position="27"/>
    </location>
</feature>
<dbReference type="InterPro" id="IPR052710">
    <property type="entry name" value="CAAX_protease"/>
</dbReference>
<evidence type="ECO:0000313" key="4">
    <source>
        <dbReference type="EMBL" id="CAQ01552.1"/>
    </source>
</evidence>
<dbReference type="eggNOG" id="COG1266">
    <property type="taxonomic scope" value="Bacteria"/>
</dbReference>
<feature type="transmembrane region" description="Helical" evidence="2">
    <location>
        <begin position="181"/>
        <end position="201"/>
    </location>
</feature>
<accession>B0RAL4</accession>
<dbReference type="GO" id="GO:0006508">
    <property type="term" value="P:proteolysis"/>
    <property type="evidence" value="ECO:0007669"/>
    <property type="project" value="UniProtKB-KW"/>
</dbReference>
<dbReference type="Proteomes" id="UP000001318">
    <property type="component" value="Chromosome"/>
</dbReference>
<sequence>MPLLREVGVAGLVVPLVLVLVLLHGCASRPDHRTRTHGDDGVPSTLRRALRRAPSAIGWIRARHHPAYRGGMSAQEPTTPDHAENPGPPVAPPVDPGAPPAAGTPGTLPPELPPLPERPPVPYHHGLRDTGGPWRGIVALVLFGVAFLGLSLVFGGAAILIEILTGRMDPHDEASLTTMTPIVLLATNLSLAALIPVSMLLQRWLFGVRMGAMSSIAGRFRWRWLGRVATVMAPVFLVYIGVTFALDPSGEVRFDGEVMLYLAIVLLTTPLQAAGEEYGFRGLIQRSVGSWFRSTSIALVVGAVVSSSLFALAHLAEDPWLIAYYFVFGLSATISARLTGGLEAPVLIHALNNTLLFIPTVILGQMSQSFDRSAGTGGPFMLLPMAVVLGSALLTGWWARRHRMESVAPRPLTAKEERRERERAWWAEERQRQASLAAWSAPTGSAAPPA</sequence>
<feature type="compositionally biased region" description="Pro residues" evidence="1">
    <location>
        <begin position="107"/>
        <end position="122"/>
    </location>
</feature>
<feature type="transmembrane region" description="Helical" evidence="2">
    <location>
        <begin position="346"/>
        <end position="366"/>
    </location>
</feature>
<feature type="transmembrane region" description="Helical" evidence="2">
    <location>
        <begin position="258"/>
        <end position="275"/>
    </location>
</feature>
<dbReference type="EMBL" id="AM849034">
    <property type="protein sequence ID" value="CAQ01552.1"/>
    <property type="molecule type" value="Genomic_DNA"/>
</dbReference>
<name>B0RAL4_CLASE</name>
<dbReference type="AlphaFoldDB" id="B0RAL4"/>
<evidence type="ECO:0000256" key="1">
    <source>
        <dbReference type="SAM" id="MobiDB-lite"/>
    </source>
</evidence>
<dbReference type="HOGENOM" id="CLU_607934_0_0_11"/>
<feature type="compositionally biased region" description="Pro residues" evidence="1">
    <location>
        <begin position="86"/>
        <end position="99"/>
    </location>
</feature>
<proteinExistence type="predicted"/>
<gene>
    <name evidence="4" type="ordered locus">CMS1441</name>
</gene>
<evidence type="ECO:0000313" key="5">
    <source>
        <dbReference type="Proteomes" id="UP000001318"/>
    </source>
</evidence>
<keyword evidence="4" id="KW-0378">Hydrolase</keyword>
<protein>
    <submittedName>
        <fullName evidence="4">Integral membrane protease</fullName>
    </submittedName>
</protein>
<dbReference type="KEGG" id="cms:CMS1441"/>
<feature type="transmembrane region" description="Helical" evidence="2">
    <location>
        <begin position="378"/>
        <end position="399"/>
    </location>
</feature>
<evidence type="ECO:0000256" key="2">
    <source>
        <dbReference type="SAM" id="Phobius"/>
    </source>
</evidence>
<dbReference type="GO" id="GO:0004175">
    <property type="term" value="F:endopeptidase activity"/>
    <property type="evidence" value="ECO:0007669"/>
    <property type="project" value="UniProtKB-ARBA"/>
</dbReference>